<dbReference type="SUPFAM" id="SSF55729">
    <property type="entry name" value="Acyl-CoA N-acyltransferases (Nat)"/>
    <property type="match status" value="1"/>
</dbReference>
<organism evidence="5 9">
    <name type="scientific">Haloferax mediterranei (strain ATCC 33500 / DSM 1411 / JCM 8866 / NBRC 14739 / NCIMB 2177 / R-4)</name>
    <name type="common">Halobacterium mediterranei</name>
    <dbReference type="NCBI Taxonomy" id="523841"/>
    <lineage>
        <taxon>Archaea</taxon>
        <taxon>Methanobacteriati</taxon>
        <taxon>Methanobacteriota</taxon>
        <taxon>Stenosarchaea group</taxon>
        <taxon>Halobacteria</taxon>
        <taxon>Halobacteriales</taxon>
        <taxon>Haloferacaceae</taxon>
        <taxon>Haloferax</taxon>
    </lineage>
</organism>
<protein>
    <submittedName>
        <fullName evidence="5 8">Acetyltransferase</fullName>
    </submittedName>
</protein>
<dbReference type="EMBL" id="AOLO01000011">
    <property type="protein sequence ID" value="ELZ99724.1"/>
    <property type="molecule type" value="Genomic_DNA"/>
</dbReference>
<dbReference type="EMBL" id="CP039139">
    <property type="protein sequence ID" value="QCQ76387.1"/>
    <property type="molecule type" value="Genomic_DNA"/>
</dbReference>
<feature type="domain" description="N-acetyltransferase" evidence="4">
    <location>
        <begin position="12"/>
        <end position="171"/>
    </location>
</feature>
<accession>I3R7G5</accession>
<dbReference type="STRING" id="523841.HFX_2492"/>
<evidence type="ECO:0000256" key="2">
    <source>
        <dbReference type="ARBA" id="ARBA00023315"/>
    </source>
</evidence>
<reference evidence="5" key="1">
    <citation type="journal article" date="2012" name="Appl. Environ. Microbiol.">
        <title>Identification of the haloarchaeal phasin (PhaP) that functions in polyhydroxyalkanoate accumulation and granule formation in Haloferax mediterranei.</title>
        <authorList>
            <person name="Cai S."/>
            <person name="Cai L."/>
            <person name="Liu H."/>
            <person name="Liu X."/>
            <person name="Han J."/>
            <person name="Zhou J."/>
            <person name="Xiang H."/>
        </authorList>
    </citation>
    <scope>NUCLEOTIDE SEQUENCE</scope>
    <source>
        <strain evidence="5">CGMCC 1.2087</strain>
    </source>
</reference>
<dbReference type="InterPro" id="IPR000182">
    <property type="entry name" value="GNAT_dom"/>
</dbReference>
<evidence type="ECO:0000313" key="11">
    <source>
        <dbReference type="Proteomes" id="UP000027075"/>
    </source>
</evidence>
<dbReference type="EMBL" id="CP001868">
    <property type="protein sequence ID" value="AFK20175.1"/>
    <property type="molecule type" value="Genomic_DNA"/>
</dbReference>
<dbReference type="AlphaFoldDB" id="I3R7G5"/>
<comment type="similarity">
    <text evidence="3">Belongs to the acetyltransferase family. RimJ subfamily.</text>
</comment>
<keyword evidence="10" id="KW-1185">Reference proteome</keyword>
<dbReference type="InterPro" id="IPR051531">
    <property type="entry name" value="N-acetyltransferase"/>
</dbReference>
<reference evidence="8 12" key="6">
    <citation type="submission" date="2019-04" db="EMBL/GenBank/DDBJ databases">
        <title>Methylomes of two halophilic Archaea, Haloarcula marismortui and Haloferax mediterranei.</title>
        <authorList>
            <person name="DasSarma S."/>
            <person name="DasSarma P."/>
            <person name="DasSarma S."/>
            <person name="Fomenkov A."/>
            <person name="Vincze T."/>
            <person name="Anton B.P."/>
            <person name="Roberts R.J."/>
        </authorList>
    </citation>
    <scope>NUCLEOTIDE SEQUENCE [LARGE SCALE GENOMIC DNA]</scope>
    <source>
        <strain evidence="8">ATCC 33500</strain>
        <strain evidence="12">ATCC 33500 / DSM 1411 / JCM 8866 / NBRC 14739 / NCIMB 2177 / R-4</strain>
    </source>
</reference>
<dbReference type="Proteomes" id="UP000006469">
    <property type="component" value="Chromosome"/>
</dbReference>
<evidence type="ECO:0000313" key="5">
    <source>
        <dbReference type="EMBL" id="AFK20175.1"/>
    </source>
</evidence>
<dbReference type="GO" id="GO:0016747">
    <property type="term" value="F:acyltransferase activity, transferring groups other than amino-acyl groups"/>
    <property type="evidence" value="ECO:0007669"/>
    <property type="project" value="InterPro"/>
</dbReference>
<keyword evidence="2" id="KW-0012">Acyltransferase</keyword>
<evidence type="ECO:0000256" key="1">
    <source>
        <dbReference type="ARBA" id="ARBA00022679"/>
    </source>
</evidence>
<dbReference type="PANTHER" id="PTHR43792">
    <property type="entry name" value="GNAT FAMILY, PUTATIVE (AFU_ORTHOLOGUE AFUA_3G00765)-RELATED-RELATED"/>
    <property type="match status" value="1"/>
</dbReference>
<dbReference type="KEGG" id="hme:HFX_2492"/>
<dbReference type="PANTHER" id="PTHR43792:SF8">
    <property type="entry name" value="[RIBOSOMAL PROTEIN US5]-ALANINE N-ACETYLTRANSFERASE"/>
    <property type="match status" value="1"/>
</dbReference>
<evidence type="ECO:0000259" key="4">
    <source>
        <dbReference type="PROSITE" id="PS51186"/>
    </source>
</evidence>
<dbReference type="Pfam" id="PF13302">
    <property type="entry name" value="Acetyltransf_3"/>
    <property type="match status" value="1"/>
</dbReference>
<reference evidence="7 10" key="3">
    <citation type="journal article" date="2014" name="PLoS Genet.">
        <title>Phylogenetically driven sequencing of extremely halophilic archaea reveals strategies for static and dynamic osmo-response.</title>
        <authorList>
            <person name="Becker E.A."/>
            <person name="Seitzer P.M."/>
            <person name="Tritt A."/>
            <person name="Larsen D."/>
            <person name="Krusor M."/>
            <person name="Yao A.I."/>
            <person name="Wu D."/>
            <person name="Madern D."/>
            <person name="Eisen J.A."/>
            <person name="Darling A.E."/>
            <person name="Facciotti M.T."/>
        </authorList>
    </citation>
    <scope>NUCLEOTIDE SEQUENCE [LARGE SCALE GENOMIC DNA]</scope>
    <source>
        <strain evidence="7">ATCC 33500</strain>
        <strain evidence="10">ATCC 33500 / DSM 1411 / JCM 8866 / NBRC 14739 / NCIMB 2177 / R-4</strain>
    </source>
</reference>
<dbReference type="GeneID" id="40157615"/>
<dbReference type="Proteomes" id="UP000299011">
    <property type="component" value="Chromosome"/>
</dbReference>
<dbReference type="PATRIC" id="fig|523841.21.peg.2883"/>
<dbReference type="HOGENOM" id="CLU_013985_3_2_2"/>
<dbReference type="CDD" id="cd04301">
    <property type="entry name" value="NAT_SF"/>
    <property type="match status" value="1"/>
</dbReference>
<dbReference type="eggNOG" id="arCOG00842">
    <property type="taxonomic scope" value="Archaea"/>
</dbReference>
<reference evidence="5" key="5">
    <citation type="submission" date="2014-05" db="EMBL/GenBank/DDBJ databases">
        <authorList>
            <person name="Wang L."/>
            <person name="Yang H."/>
            <person name="Xiang H."/>
        </authorList>
    </citation>
    <scope>NUCLEOTIDE SEQUENCE</scope>
    <source>
        <strain evidence="5">CGMCC 1.2087</strain>
    </source>
</reference>
<dbReference type="EMBL" id="CP007551">
    <property type="protein sequence ID" value="AHZ23549.1"/>
    <property type="molecule type" value="Genomic_DNA"/>
</dbReference>
<dbReference type="RefSeq" id="WP_004059943.1">
    <property type="nucleotide sequence ID" value="NC_017941.2"/>
</dbReference>
<dbReference type="Gene3D" id="3.40.630.30">
    <property type="match status" value="1"/>
</dbReference>
<gene>
    <name evidence="5" type="primary">hat2</name>
    <name evidence="5" type="ordered locus">HFX_2492</name>
    <name evidence="6" type="ORF">BM92_13260</name>
    <name evidence="7" type="ORF">C439_14259</name>
    <name evidence="8" type="ORF">E6P09_14320</name>
</gene>
<keyword evidence="1 6" id="KW-0808">Transferase</keyword>
<dbReference type="OrthoDB" id="120213at2157"/>
<reference evidence="5 9" key="2">
    <citation type="journal article" date="2012" name="J. Bacteriol.">
        <title>Complete genome sequence of the metabolically versatile halophilic archaeon Haloferax mediterranei, a poly(3-hydroxybutyrate-co-3-hydroxyvalerate) producer.</title>
        <authorList>
            <person name="Han J."/>
            <person name="Zhang F."/>
            <person name="Hou J."/>
            <person name="Liu X."/>
            <person name="Li M."/>
            <person name="Liu H."/>
            <person name="Cai L."/>
            <person name="Zhang B."/>
            <person name="Chen Y."/>
            <person name="Zhou J."/>
            <person name="Hu S."/>
            <person name="Xiang H."/>
        </authorList>
    </citation>
    <scope>NUCLEOTIDE SEQUENCE [LARGE SCALE GENOMIC DNA]</scope>
    <source>
        <strain evidence="9">ATCC 33500 / DSM 1411 / JCM 8866 / NBRC 14739 / NCIMB 2177 / R-4</strain>
        <strain evidence="5">CGMCC 1.2087</strain>
    </source>
</reference>
<evidence type="ECO:0000313" key="10">
    <source>
        <dbReference type="Proteomes" id="UP000011603"/>
    </source>
</evidence>
<proteinExistence type="inferred from homology"/>
<evidence type="ECO:0000313" key="7">
    <source>
        <dbReference type="EMBL" id="ELZ99724.1"/>
    </source>
</evidence>
<dbReference type="PROSITE" id="PS51186">
    <property type="entry name" value="GNAT"/>
    <property type="match status" value="1"/>
</dbReference>
<evidence type="ECO:0000313" key="12">
    <source>
        <dbReference type="Proteomes" id="UP000299011"/>
    </source>
</evidence>
<sequence length="190" mass="21418">MPGAIFLEGDRVELRTIESEDTEFLHETINDRRVRQGLAAVDPVTRSNERDWVESRGEGDDINFLICDGGEPVGTIGLKPPNVINGATEVGYMVAPDHWGNDYATDALRALCGYAFEERRLNKVYANAYETNPASSRVLEKVGFQREGVHREQGFVDGEHVDVFRYGLLAHEWQHTADEPGRKAERDSWI</sequence>
<evidence type="ECO:0000313" key="6">
    <source>
        <dbReference type="EMBL" id="AHZ23549.1"/>
    </source>
</evidence>
<dbReference type="Proteomes" id="UP000027075">
    <property type="component" value="Chromosome"/>
</dbReference>
<evidence type="ECO:0000313" key="8">
    <source>
        <dbReference type="EMBL" id="QCQ76387.1"/>
    </source>
</evidence>
<evidence type="ECO:0000313" key="9">
    <source>
        <dbReference type="Proteomes" id="UP000006469"/>
    </source>
</evidence>
<name>I3R7G5_HALMT</name>
<dbReference type="Proteomes" id="UP000011603">
    <property type="component" value="Unassembled WGS sequence"/>
</dbReference>
<evidence type="ECO:0000256" key="3">
    <source>
        <dbReference type="ARBA" id="ARBA00038502"/>
    </source>
</evidence>
<dbReference type="InterPro" id="IPR016181">
    <property type="entry name" value="Acyl_CoA_acyltransferase"/>
</dbReference>
<dbReference type="PaxDb" id="523841-HFX_2492"/>
<reference evidence="6 11" key="4">
    <citation type="submission" date="2014-04" db="EMBL/GenBank/DDBJ databases">
        <title>Transcriptional profiles of Haloferax mediterranei on the basis of nitrogen availability.</title>
        <authorList>
            <person name="Bautista V."/>
        </authorList>
    </citation>
    <scope>NUCLEOTIDE SEQUENCE [LARGE SCALE GENOMIC DNA]</scope>
    <source>
        <strain evidence="6">ATCC 33500</strain>
        <strain evidence="11">ATCC 33500 / DSM 1411 / JCM 8866 / NBRC 14739 / NCIMB 2177 / R-4</strain>
    </source>
</reference>